<dbReference type="Proteomes" id="UP001165101">
    <property type="component" value="Unassembled WGS sequence"/>
</dbReference>
<evidence type="ECO:0000313" key="2">
    <source>
        <dbReference type="Proteomes" id="UP001165101"/>
    </source>
</evidence>
<dbReference type="EMBL" id="BSXV01004734">
    <property type="protein sequence ID" value="GMF01113.1"/>
    <property type="molecule type" value="Genomic_DNA"/>
</dbReference>
<organism evidence="1 2">
    <name type="scientific">Candida boidinii</name>
    <name type="common">Yeast</name>
    <dbReference type="NCBI Taxonomy" id="5477"/>
    <lineage>
        <taxon>Eukaryota</taxon>
        <taxon>Fungi</taxon>
        <taxon>Dikarya</taxon>
        <taxon>Ascomycota</taxon>
        <taxon>Saccharomycotina</taxon>
        <taxon>Pichiomycetes</taxon>
        <taxon>Pichiales</taxon>
        <taxon>Pichiaceae</taxon>
        <taxon>Ogataea</taxon>
        <taxon>Ogataea/Candida clade</taxon>
    </lineage>
</organism>
<reference evidence="1" key="1">
    <citation type="submission" date="2023-04" db="EMBL/GenBank/DDBJ databases">
        <title>Candida boidinii NBRC 1967.</title>
        <authorList>
            <person name="Ichikawa N."/>
            <person name="Sato H."/>
            <person name="Tonouchi N."/>
        </authorList>
    </citation>
    <scope>NUCLEOTIDE SEQUENCE</scope>
    <source>
        <strain evidence="1">NBRC 1967</strain>
    </source>
</reference>
<evidence type="ECO:0000313" key="1">
    <source>
        <dbReference type="EMBL" id="GMF01113.1"/>
    </source>
</evidence>
<sequence length="418" mass="46672">MHSTQNILDQELNELTLKQIRTNTSLNENRIAQRRHKRRTNGRLSLSADSSLQKSTISESLPFLMTAFEEAKAAEEDIIEAMTPNLKRSTSRSSRSNSSKMSSIHQSHFNHINHDLSRSSFESNSSYRDIPTSQTSEEGFDLIDEIDEIGEDGAYKPGIYDGRDLDSDYDENGNDVDSDQDDKSYDSSAELDDDIDDEAPPINALVNKNKNTAVRKSTSYNNVGEKYHNIHNNTNHTNNNGTGTNVPNYLLSSMPPKTSDLPPPLAPSFYGTNGFLRAMFQPKVIHINTSSAGNGKDDSNEKNNKHLKHIELDDSQKKLIDDDELKLSPKKLLKIKVGEGRVKETVKDIEQQLHTKKSPPPSPSPYTTVTQYNSSHSTPSSPKRNNSQINNITNSSDTNANVLKTLKNGTSEQIILFH</sequence>
<accession>A0ACB5U3T0</accession>
<protein>
    <submittedName>
        <fullName evidence="1">Unnamed protein product</fullName>
    </submittedName>
</protein>
<name>A0ACB5U3T0_CANBO</name>
<gene>
    <name evidence="1" type="ORF">Cboi01_000575100</name>
</gene>
<proteinExistence type="predicted"/>
<keyword evidence="2" id="KW-1185">Reference proteome</keyword>
<comment type="caution">
    <text evidence="1">The sequence shown here is derived from an EMBL/GenBank/DDBJ whole genome shotgun (WGS) entry which is preliminary data.</text>
</comment>